<dbReference type="RefSeq" id="WP_377331450.1">
    <property type="nucleotide sequence ID" value="NZ_JBHSGB010000002.1"/>
</dbReference>
<keyword evidence="3" id="KW-1185">Reference proteome</keyword>
<sequence length="278" mass="31424">MRLFAPIWLVAALFSSVLWAEPVQLISWNIRMDTQADKELAWPHRALRVTGWLQQQQPDVLGLQEVLHHQLEQVKQALPGYAAVGVGRDDGKQGGEYSPVLYKQSRFELLDSGTFWLNPDNSVGKAGWDAALPRICSWVLLQDKHNQQQWRVLNLHLDHLGAEARRQSVQLVATKLAAWPQGAVAVVMGDFNPSGDDALLQVMQKALPQYQDVLALTPSTGPAYSYLDWYDKPEQGKRLDFMLVPKTRLSVQKAQLVADDLHNRRSDHLALQAWLQIQ</sequence>
<protein>
    <submittedName>
        <fullName evidence="2">Endonuclease/exonuclease/phosphatase family protein</fullName>
    </submittedName>
</protein>
<keyword evidence="2" id="KW-0540">Nuclease</keyword>
<comment type="caution">
    <text evidence="2">The sequence shown here is derived from an EMBL/GenBank/DDBJ whole genome shotgun (WGS) entry which is preliminary data.</text>
</comment>
<name>A0ABV9JJJ2_9GAMM</name>
<keyword evidence="2" id="KW-0378">Hydrolase</keyword>
<proteinExistence type="predicted"/>
<feature type="domain" description="Endonuclease/exonuclease/phosphatase" evidence="1">
    <location>
        <begin position="26"/>
        <end position="268"/>
    </location>
</feature>
<organism evidence="2 3">
    <name type="scientific">Rheinheimera marina</name>
    <dbReference type="NCBI Taxonomy" id="1774958"/>
    <lineage>
        <taxon>Bacteria</taxon>
        <taxon>Pseudomonadati</taxon>
        <taxon>Pseudomonadota</taxon>
        <taxon>Gammaproteobacteria</taxon>
        <taxon>Chromatiales</taxon>
        <taxon>Chromatiaceae</taxon>
        <taxon>Rheinheimera</taxon>
    </lineage>
</organism>
<reference evidence="3" key="1">
    <citation type="journal article" date="2019" name="Int. J. Syst. Evol. Microbiol.">
        <title>The Global Catalogue of Microorganisms (GCM) 10K type strain sequencing project: providing services to taxonomists for standard genome sequencing and annotation.</title>
        <authorList>
            <consortium name="The Broad Institute Genomics Platform"/>
            <consortium name="The Broad Institute Genome Sequencing Center for Infectious Disease"/>
            <person name="Wu L."/>
            <person name="Ma J."/>
        </authorList>
    </citation>
    <scope>NUCLEOTIDE SEQUENCE [LARGE SCALE GENOMIC DNA]</scope>
    <source>
        <strain evidence="3">DT28</strain>
    </source>
</reference>
<dbReference type="CDD" id="cd09083">
    <property type="entry name" value="EEP-1"/>
    <property type="match status" value="1"/>
</dbReference>
<evidence type="ECO:0000259" key="1">
    <source>
        <dbReference type="Pfam" id="PF03372"/>
    </source>
</evidence>
<dbReference type="EMBL" id="JBHSGB010000002">
    <property type="protein sequence ID" value="MFC4653869.1"/>
    <property type="molecule type" value="Genomic_DNA"/>
</dbReference>
<dbReference type="InterPro" id="IPR005135">
    <property type="entry name" value="Endo/exonuclease/phosphatase"/>
</dbReference>
<dbReference type="PANTHER" id="PTHR12121">
    <property type="entry name" value="CARBON CATABOLITE REPRESSOR PROTEIN 4"/>
    <property type="match status" value="1"/>
</dbReference>
<dbReference type="Pfam" id="PF03372">
    <property type="entry name" value="Exo_endo_phos"/>
    <property type="match status" value="1"/>
</dbReference>
<dbReference type="GO" id="GO:0004519">
    <property type="term" value="F:endonuclease activity"/>
    <property type="evidence" value="ECO:0007669"/>
    <property type="project" value="UniProtKB-KW"/>
</dbReference>
<evidence type="ECO:0000313" key="2">
    <source>
        <dbReference type="EMBL" id="MFC4653869.1"/>
    </source>
</evidence>
<dbReference type="Gene3D" id="3.60.10.10">
    <property type="entry name" value="Endonuclease/exonuclease/phosphatase"/>
    <property type="match status" value="1"/>
</dbReference>
<dbReference type="PANTHER" id="PTHR12121:SF36">
    <property type="entry name" value="ENDONUCLEASE_EXONUCLEASE_PHOSPHATASE DOMAIN-CONTAINING PROTEIN"/>
    <property type="match status" value="1"/>
</dbReference>
<keyword evidence="2" id="KW-0255">Endonuclease</keyword>
<dbReference type="SUPFAM" id="SSF56219">
    <property type="entry name" value="DNase I-like"/>
    <property type="match status" value="1"/>
</dbReference>
<gene>
    <name evidence="2" type="ORF">ACFO3I_02400</name>
</gene>
<dbReference type="Proteomes" id="UP001595962">
    <property type="component" value="Unassembled WGS sequence"/>
</dbReference>
<dbReference type="InterPro" id="IPR050410">
    <property type="entry name" value="CCR4/nocturin_mRNA_transcr"/>
</dbReference>
<dbReference type="InterPro" id="IPR036691">
    <property type="entry name" value="Endo/exonu/phosph_ase_sf"/>
</dbReference>
<evidence type="ECO:0000313" key="3">
    <source>
        <dbReference type="Proteomes" id="UP001595962"/>
    </source>
</evidence>
<accession>A0ABV9JJJ2</accession>